<evidence type="ECO:0000256" key="6">
    <source>
        <dbReference type="ARBA" id="ARBA00022617"/>
    </source>
</evidence>
<dbReference type="InterPro" id="IPR027387">
    <property type="entry name" value="Cytb/b6-like_sf"/>
</dbReference>
<evidence type="ECO:0000256" key="19">
    <source>
        <dbReference type="RuleBase" id="RU362117"/>
    </source>
</evidence>
<keyword evidence="11 19" id="KW-0249">Electron transport</keyword>
<dbReference type="Pfam" id="PF00032">
    <property type="entry name" value="Cytochrom_B_C"/>
    <property type="match status" value="1"/>
</dbReference>
<feature type="transmembrane region" description="Helical" evidence="19">
    <location>
        <begin position="78"/>
        <end position="99"/>
    </location>
</feature>
<evidence type="ECO:0000256" key="4">
    <source>
        <dbReference type="ARBA" id="ARBA00013531"/>
    </source>
</evidence>
<dbReference type="AlphaFoldDB" id="L7NW33"/>
<keyword evidence="8 19" id="KW-0812">Transmembrane</keyword>
<dbReference type="GO" id="GO:0008121">
    <property type="term" value="F:quinol-cytochrome-c reductase activity"/>
    <property type="evidence" value="ECO:0007669"/>
    <property type="project" value="InterPro"/>
</dbReference>
<feature type="transmembrane region" description="Helical" evidence="19">
    <location>
        <begin position="141"/>
        <end position="167"/>
    </location>
</feature>
<comment type="subcellular location">
    <subcellularLocation>
        <location evidence="2">Mitochondrion inner membrane</location>
        <topology evidence="2">Multi-pass membrane protein</topology>
    </subcellularLocation>
</comment>
<feature type="binding site" description="axial binding residue" evidence="18">
    <location>
        <position position="98"/>
    </location>
    <ligand>
        <name>heme b</name>
        <dbReference type="ChEBI" id="CHEBI:60344"/>
        <label>b566</label>
    </ligand>
    <ligandPart>
        <name>Fe</name>
        <dbReference type="ChEBI" id="CHEBI:18248"/>
    </ligandPart>
</feature>
<feature type="binding site" description="axial binding residue" evidence="18">
    <location>
        <position position="197"/>
    </location>
    <ligand>
        <name>heme b</name>
        <dbReference type="ChEBI" id="CHEBI:60344"/>
        <label>b566</label>
    </ligand>
    <ligandPart>
        <name>Fe</name>
        <dbReference type="ChEBI" id="CHEBI:18248"/>
    </ligandPart>
</feature>
<dbReference type="SUPFAM" id="SSF81342">
    <property type="entry name" value="Transmembrane di-heme cytochromes"/>
    <property type="match status" value="1"/>
</dbReference>
<geneLocation type="mitochondrion" evidence="22"/>
<dbReference type="EMBL" id="JQ407802">
    <property type="protein sequence ID" value="AFC77867.1"/>
    <property type="molecule type" value="Genomic_DNA"/>
</dbReference>
<feature type="binding site" description="axial binding residue" evidence="18">
    <location>
        <position position="183"/>
    </location>
    <ligand>
        <name>heme b</name>
        <dbReference type="ChEBI" id="CHEBI:60344"/>
        <label>b562</label>
    </ligand>
    <ligandPart>
        <name>Fe</name>
        <dbReference type="ChEBI" id="CHEBI:18248"/>
    </ligandPart>
</feature>
<comment type="cofactor">
    <cofactor evidence="18">
        <name>heme</name>
        <dbReference type="ChEBI" id="CHEBI:30413"/>
    </cofactor>
    <text evidence="18">Binds 2 heme groups non-covalently.</text>
</comment>
<dbReference type="GO" id="GO:0045275">
    <property type="term" value="C:respiratory chain complex III"/>
    <property type="evidence" value="ECO:0007669"/>
    <property type="project" value="InterPro"/>
</dbReference>
<dbReference type="PANTHER" id="PTHR19271">
    <property type="entry name" value="CYTOCHROME B"/>
    <property type="match status" value="1"/>
</dbReference>
<evidence type="ECO:0000256" key="1">
    <source>
        <dbReference type="ARBA" id="ARBA00002566"/>
    </source>
</evidence>
<keyword evidence="12 19" id="KW-1133">Transmembrane helix</keyword>
<dbReference type="GO" id="GO:0016491">
    <property type="term" value="F:oxidoreductase activity"/>
    <property type="evidence" value="ECO:0007669"/>
    <property type="project" value="UniProtKB-UniRule"/>
</dbReference>
<evidence type="ECO:0000256" key="2">
    <source>
        <dbReference type="ARBA" id="ARBA00004448"/>
    </source>
</evidence>
<sequence length="378" mass="43208">MKKLIRSEEEVLKMMSGMLIELPSPSGLSYFWNFGSLLGVYLIVQIFTGLFLAIHFSGDVMLSFSSVVHIMRDVNWGWMIRVIHSNGASMFFMFLYFHVGRGLYYGSFSKEKVWMSGVTILLLSMATAFLGYVLPWGQMSFWAATVITNLLSVIPYVGGLLVEWVWGGFAVSNPTLTRFFAFHFLFPFVILGLVMIHLMYLHVEGSGNPLGLSSDLDSVEFHSYYSSKDMVGVVVAFMLLVELSLLWPYMFMDSENFIPSNSLVTPTHIQPEWYFLFAYFILRSITSKIGGVVALAVSVMVLYVFPYIFNQGLMVMGFYLLSRVVFWMIVVNWILLTWIGACVVESPFMEMGGVFSFMYFFLFFLKWVVESVQDLVMK</sequence>
<reference evidence="22" key="1">
    <citation type="submission" date="2012-01" db="EMBL/GenBank/DDBJ databases">
        <title>Mitochondrial genomes of three spider species.</title>
        <authorList>
            <person name="Podsiadlowski L."/>
            <person name="Arabi J."/>
            <person name="Fahrein K."/>
        </authorList>
    </citation>
    <scope>NUCLEOTIDE SEQUENCE</scope>
</reference>
<feature type="transmembrane region" description="Helical" evidence="19">
    <location>
        <begin position="179"/>
        <end position="201"/>
    </location>
</feature>
<dbReference type="InterPro" id="IPR005797">
    <property type="entry name" value="Cyt_b/b6_N"/>
</dbReference>
<dbReference type="PROSITE" id="PS51002">
    <property type="entry name" value="CYTB_NTER"/>
    <property type="match status" value="1"/>
</dbReference>
<dbReference type="PIRSF" id="PIRSF038885">
    <property type="entry name" value="COB"/>
    <property type="match status" value="1"/>
</dbReference>
<feature type="binding site" evidence="17">
    <location>
        <position position="202"/>
    </location>
    <ligand>
        <name>a ubiquinone</name>
        <dbReference type="ChEBI" id="CHEBI:16389"/>
    </ligand>
</feature>
<feature type="transmembrane region" description="Helical" evidence="19">
    <location>
        <begin position="324"/>
        <end position="344"/>
    </location>
</feature>
<dbReference type="GO" id="GO:0006122">
    <property type="term" value="P:mitochondrial electron transport, ubiquinol to cytochrome c"/>
    <property type="evidence" value="ECO:0007669"/>
    <property type="project" value="TreeGrafter"/>
</dbReference>
<keyword evidence="7 19" id="KW-0679">Respiratory chain</keyword>
<comment type="similarity">
    <text evidence="19">Belongs to the cytochrome b family.</text>
</comment>
<evidence type="ECO:0000259" key="21">
    <source>
        <dbReference type="PROSITE" id="PS51003"/>
    </source>
</evidence>
<feature type="transmembrane region" description="Helical" evidence="19">
    <location>
        <begin position="289"/>
        <end position="309"/>
    </location>
</feature>
<evidence type="ECO:0000256" key="18">
    <source>
        <dbReference type="PIRSR" id="PIRSR038885-2"/>
    </source>
</evidence>
<protein>
    <recommendedName>
        <fullName evidence="4 19">Cytochrome b</fullName>
    </recommendedName>
</protein>
<keyword evidence="6 18" id="KW-0349">Heme</keyword>
<dbReference type="InterPro" id="IPR036150">
    <property type="entry name" value="Cyt_b/b6_C_sf"/>
</dbReference>
<proteinExistence type="inferred from homology"/>
<dbReference type="InterPro" id="IPR005798">
    <property type="entry name" value="Cyt_b/b6_C"/>
</dbReference>
<dbReference type="PANTHER" id="PTHR19271:SF16">
    <property type="entry name" value="CYTOCHROME B"/>
    <property type="match status" value="1"/>
</dbReference>
<evidence type="ECO:0000256" key="9">
    <source>
        <dbReference type="ARBA" id="ARBA00022723"/>
    </source>
</evidence>
<keyword evidence="5 19" id="KW-0813">Transport</keyword>
<feature type="binding site" description="axial binding residue" evidence="18">
    <location>
        <position position="84"/>
    </location>
    <ligand>
        <name>heme b</name>
        <dbReference type="ChEBI" id="CHEBI:60344"/>
        <label>b562</label>
    </ligand>
    <ligandPart>
        <name>Fe</name>
        <dbReference type="ChEBI" id="CHEBI:18248"/>
    </ligandPart>
</feature>
<accession>L7NW33</accession>
<dbReference type="Pfam" id="PF00033">
    <property type="entry name" value="Cytochrome_B"/>
    <property type="match status" value="1"/>
</dbReference>
<comment type="subunit">
    <text evidence="3">The main subunits of complex b-c1 are: cytochrome b, cytochrome c1 and the Rieske protein.</text>
</comment>
<gene>
    <name evidence="22" type="primary">COB</name>
</gene>
<dbReference type="InterPro" id="IPR048260">
    <property type="entry name" value="Cytochrome_b_C_euk/bac"/>
</dbReference>
<evidence type="ECO:0000256" key="7">
    <source>
        <dbReference type="ARBA" id="ARBA00022660"/>
    </source>
</evidence>
<evidence type="ECO:0000256" key="8">
    <source>
        <dbReference type="ARBA" id="ARBA00022692"/>
    </source>
</evidence>
<comment type="cofactor">
    <cofactor evidence="19">
        <name>heme b</name>
        <dbReference type="ChEBI" id="CHEBI:60344"/>
    </cofactor>
    <text evidence="19">Binds 2 heme groups non-covalently.</text>
</comment>
<feature type="transmembrane region" description="Helical" evidence="19">
    <location>
        <begin position="114"/>
        <end position="134"/>
    </location>
</feature>
<evidence type="ECO:0000256" key="5">
    <source>
        <dbReference type="ARBA" id="ARBA00022448"/>
    </source>
</evidence>
<dbReference type="InterPro" id="IPR030689">
    <property type="entry name" value="Cytochrome_b"/>
</dbReference>
<keyword evidence="9 18" id="KW-0479">Metal-binding</keyword>
<feature type="domain" description="Cytochrome b/b6 N-terminal region profile" evidence="20">
    <location>
        <begin position="1"/>
        <end position="210"/>
    </location>
</feature>
<dbReference type="InterPro" id="IPR048259">
    <property type="entry name" value="Cytochrome_b_N_euk/bac"/>
</dbReference>
<dbReference type="CDD" id="cd00290">
    <property type="entry name" value="cytochrome_b_C"/>
    <property type="match status" value="1"/>
</dbReference>
<name>L7NW33_9ARAC</name>
<dbReference type="CDD" id="cd00284">
    <property type="entry name" value="Cytochrome_b_N"/>
    <property type="match status" value="1"/>
</dbReference>
<feature type="transmembrane region" description="Helical" evidence="19">
    <location>
        <begin position="351"/>
        <end position="369"/>
    </location>
</feature>
<feature type="transmembrane region" description="Helical" evidence="19">
    <location>
        <begin position="38"/>
        <end position="57"/>
    </location>
</feature>
<dbReference type="PROSITE" id="PS51003">
    <property type="entry name" value="CYTB_CTER"/>
    <property type="match status" value="1"/>
</dbReference>
<feature type="domain" description="Cytochrome b/b6 C-terminal region profile" evidence="21">
    <location>
        <begin position="211"/>
        <end position="378"/>
    </location>
</feature>
<evidence type="ECO:0000256" key="14">
    <source>
        <dbReference type="ARBA" id="ARBA00023075"/>
    </source>
</evidence>
<keyword evidence="15 19" id="KW-0496">Mitochondrion</keyword>
<keyword evidence="13 18" id="KW-0408">Iron</keyword>
<feature type="transmembrane region" description="Helical" evidence="19">
    <location>
        <begin position="230"/>
        <end position="251"/>
    </location>
</feature>
<evidence type="ECO:0000256" key="12">
    <source>
        <dbReference type="ARBA" id="ARBA00022989"/>
    </source>
</evidence>
<keyword evidence="10" id="KW-0999">Mitochondrion inner membrane</keyword>
<dbReference type="GO" id="GO:0046872">
    <property type="term" value="F:metal ion binding"/>
    <property type="evidence" value="ECO:0007669"/>
    <property type="project" value="UniProtKB-UniRule"/>
</dbReference>
<dbReference type="GO" id="GO:0005743">
    <property type="term" value="C:mitochondrial inner membrane"/>
    <property type="evidence" value="ECO:0007669"/>
    <property type="project" value="UniProtKB-SubCell"/>
</dbReference>
<evidence type="ECO:0000256" key="16">
    <source>
        <dbReference type="ARBA" id="ARBA00023136"/>
    </source>
</evidence>
<evidence type="ECO:0000256" key="15">
    <source>
        <dbReference type="ARBA" id="ARBA00023128"/>
    </source>
</evidence>
<dbReference type="SUPFAM" id="SSF81648">
    <property type="entry name" value="a domain/subunit of cytochrome bc1 complex (Ubiquinol-cytochrome c reductase)"/>
    <property type="match status" value="1"/>
</dbReference>
<evidence type="ECO:0000256" key="11">
    <source>
        <dbReference type="ARBA" id="ARBA00022982"/>
    </source>
</evidence>
<evidence type="ECO:0000256" key="10">
    <source>
        <dbReference type="ARBA" id="ARBA00022792"/>
    </source>
</evidence>
<evidence type="ECO:0000256" key="13">
    <source>
        <dbReference type="ARBA" id="ARBA00023004"/>
    </source>
</evidence>
<comment type="function">
    <text evidence="1 19">Component of the ubiquinol-cytochrome c reductase complex (complex III or cytochrome b-c1 complex) that is part of the mitochondrial respiratory chain. The b-c1 complex mediates electron transfer from ubiquinol to cytochrome c. Contributes to the generation of a proton gradient across the mitochondrial membrane that is then used for ATP synthesis.</text>
</comment>
<evidence type="ECO:0000259" key="20">
    <source>
        <dbReference type="PROSITE" id="PS51002"/>
    </source>
</evidence>
<dbReference type="Gene3D" id="1.20.810.10">
    <property type="entry name" value="Cytochrome Bc1 Complex, Chain C"/>
    <property type="match status" value="1"/>
</dbReference>
<organism evidence="22">
    <name type="scientific">Phyxioschema suthepium</name>
    <dbReference type="NCBI Taxonomy" id="1155482"/>
    <lineage>
        <taxon>Eukaryota</taxon>
        <taxon>Metazoa</taxon>
        <taxon>Ecdysozoa</taxon>
        <taxon>Arthropoda</taxon>
        <taxon>Chelicerata</taxon>
        <taxon>Arachnida</taxon>
        <taxon>Araneae</taxon>
        <taxon>Mygalomorphae</taxon>
        <taxon>Avicularoidea</taxon>
        <taxon>Euagridae</taxon>
        <taxon>Phyxioschema</taxon>
    </lineage>
</organism>
<keyword evidence="16 19" id="KW-0472">Membrane</keyword>
<dbReference type="InterPro" id="IPR016174">
    <property type="entry name" value="Di-haem_cyt_TM"/>
</dbReference>
<keyword evidence="14" id="KW-0830">Ubiquinone</keyword>
<evidence type="ECO:0000256" key="17">
    <source>
        <dbReference type="PIRSR" id="PIRSR038885-1"/>
    </source>
</evidence>
<evidence type="ECO:0000313" key="22">
    <source>
        <dbReference type="EMBL" id="AFC77867.1"/>
    </source>
</evidence>
<evidence type="ECO:0000256" key="3">
    <source>
        <dbReference type="ARBA" id="ARBA00011649"/>
    </source>
</evidence>